<evidence type="ECO:0000313" key="8">
    <source>
        <dbReference type="Proteomes" id="UP000586093"/>
    </source>
</evidence>
<comment type="caution">
    <text evidence="7">The sequence shown here is derived from an EMBL/GenBank/DDBJ whole genome shotgun (WGS) entry which is preliminary data.</text>
</comment>
<dbReference type="Gene3D" id="1.10.10.10">
    <property type="entry name" value="Winged helix-like DNA-binding domain superfamily/Winged helix DNA-binding domain"/>
    <property type="match status" value="1"/>
</dbReference>
<evidence type="ECO:0000313" key="7">
    <source>
        <dbReference type="EMBL" id="MBB1162913.1"/>
    </source>
</evidence>
<dbReference type="EMBL" id="JACIVI010000005">
    <property type="protein sequence ID" value="MBB1162913.1"/>
    <property type="molecule type" value="Genomic_DNA"/>
</dbReference>
<keyword evidence="8" id="KW-1185">Reference proteome</keyword>
<evidence type="ECO:0000259" key="6">
    <source>
        <dbReference type="PROSITE" id="PS50931"/>
    </source>
</evidence>
<dbReference type="SUPFAM" id="SSF53850">
    <property type="entry name" value="Periplasmic binding protein-like II"/>
    <property type="match status" value="1"/>
</dbReference>
<dbReference type="InterPro" id="IPR036390">
    <property type="entry name" value="WH_DNA-bd_sf"/>
</dbReference>
<feature type="domain" description="HTH lysR-type" evidence="6">
    <location>
        <begin position="2"/>
        <end position="59"/>
    </location>
</feature>
<dbReference type="Proteomes" id="UP000586093">
    <property type="component" value="Unassembled WGS sequence"/>
</dbReference>
<name>A0A839HL41_9BURK</name>
<protein>
    <submittedName>
        <fullName evidence="7">LysR family transcriptional regulator</fullName>
    </submittedName>
</protein>
<gene>
    <name evidence="7" type="ORF">H4F90_13090</name>
</gene>
<evidence type="ECO:0000256" key="3">
    <source>
        <dbReference type="ARBA" id="ARBA00023125"/>
    </source>
</evidence>
<dbReference type="Pfam" id="PF00126">
    <property type="entry name" value="HTH_1"/>
    <property type="match status" value="1"/>
</dbReference>
<dbReference type="AlphaFoldDB" id="A0A839HL41"/>
<dbReference type="PANTHER" id="PTHR30293">
    <property type="entry name" value="TRANSCRIPTIONAL REGULATORY PROTEIN NAC-RELATED"/>
    <property type="match status" value="1"/>
</dbReference>
<evidence type="ECO:0000256" key="1">
    <source>
        <dbReference type="ARBA" id="ARBA00009437"/>
    </source>
</evidence>
<dbReference type="GO" id="GO:0003677">
    <property type="term" value="F:DNA binding"/>
    <property type="evidence" value="ECO:0007669"/>
    <property type="project" value="UniProtKB-KW"/>
</dbReference>
<dbReference type="GO" id="GO:2000142">
    <property type="term" value="P:regulation of DNA-templated transcription initiation"/>
    <property type="evidence" value="ECO:0007669"/>
    <property type="project" value="TreeGrafter"/>
</dbReference>
<comment type="similarity">
    <text evidence="1">Belongs to the LysR transcriptional regulatory family.</text>
</comment>
<evidence type="ECO:0000256" key="4">
    <source>
        <dbReference type="ARBA" id="ARBA00023159"/>
    </source>
</evidence>
<dbReference type="InterPro" id="IPR000847">
    <property type="entry name" value="LysR_HTH_N"/>
</dbReference>
<dbReference type="Pfam" id="PF03466">
    <property type="entry name" value="LysR_substrate"/>
    <property type="match status" value="1"/>
</dbReference>
<dbReference type="SUPFAM" id="SSF46785">
    <property type="entry name" value="Winged helix' DNA-binding domain"/>
    <property type="match status" value="1"/>
</dbReference>
<dbReference type="GO" id="GO:0003700">
    <property type="term" value="F:DNA-binding transcription factor activity"/>
    <property type="evidence" value="ECO:0007669"/>
    <property type="project" value="InterPro"/>
</dbReference>
<dbReference type="PANTHER" id="PTHR30293:SF2">
    <property type="entry name" value="TRANSCRIPTIONAL ACTIVATOR PROTEIN NHAR"/>
    <property type="match status" value="1"/>
</dbReference>
<keyword evidence="4" id="KW-0010">Activator</keyword>
<keyword evidence="3" id="KW-0238">DNA-binding</keyword>
<accession>A0A839HL41</accession>
<evidence type="ECO:0000256" key="2">
    <source>
        <dbReference type="ARBA" id="ARBA00023015"/>
    </source>
</evidence>
<dbReference type="Gene3D" id="3.40.190.10">
    <property type="entry name" value="Periplasmic binding protein-like II"/>
    <property type="match status" value="2"/>
</dbReference>
<reference evidence="7 8" key="1">
    <citation type="submission" date="2020-08" db="EMBL/GenBank/DDBJ databases">
        <title>Aquariorum lacteus gen. nov., sp. nov., a new member of the family Comamonadaceae, isolated from freshwater aquarium.</title>
        <authorList>
            <person name="Chun S.-J."/>
        </authorList>
    </citation>
    <scope>NUCLEOTIDE SEQUENCE [LARGE SCALE GENOMIC DNA]</scope>
    <source>
        <strain evidence="7 8">SJAQ100</strain>
    </source>
</reference>
<evidence type="ECO:0000256" key="5">
    <source>
        <dbReference type="ARBA" id="ARBA00023163"/>
    </source>
</evidence>
<dbReference type="InterPro" id="IPR005119">
    <property type="entry name" value="LysR_subst-bd"/>
</dbReference>
<dbReference type="PROSITE" id="PS50931">
    <property type="entry name" value="HTH_LYSR"/>
    <property type="match status" value="1"/>
</dbReference>
<keyword evidence="2" id="KW-0805">Transcription regulation</keyword>
<keyword evidence="5" id="KW-0804">Transcription</keyword>
<sequence length="294" mass="31801">MLNYRHLHYFWVVAKEGGLSRAAARLGVAVQTVSAQVRALEQDLGHPLFKPAGRGLVLSEAGQEAFARAEAIFQLGQELPQAVRAAATAPALRFAVGLSDGLSKLAAHQLLAPGLDTPALRLLCHEGEFEALLGELALHQLDVVLAGQPAPANPSLRLSSQRLWAAPVDWVGPPALVKAAERAAFPQCLEQLPVLLPTGHSPLRARLDRWFEAQGLRPRRVGEFEDSALMAVFGMQGLGVFPVAQLGDEGLSPPFGRALRRLGRCEGLVEEIHAIHSRRGQHHPLLRRLLEAAR</sequence>
<organism evidence="7 8">
    <name type="scientific">Aquariibacter albus</name>
    <dbReference type="NCBI Taxonomy" id="2759899"/>
    <lineage>
        <taxon>Bacteria</taxon>
        <taxon>Pseudomonadati</taxon>
        <taxon>Pseudomonadota</taxon>
        <taxon>Betaproteobacteria</taxon>
        <taxon>Burkholderiales</taxon>
        <taxon>Sphaerotilaceae</taxon>
        <taxon>Aquariibacter</taxon>
    </lineage>
</organism>
<dbReference type="RefSeq" id="WP_182665313.1">
    <property type="nucleotide sequence ID" value="NZ_JACIVI010000005.1"/>
</dbReference>
<proteinExistence type="inferred from homology"/>
<dbReference type="InterPro" id="IPR036388">
    <property type="entry name" value="WH-like_DNA-bd_sf"/>
</dbReference>